<proteinExistence type="predicted"/>
<dbReference type="EMBL" id="AP020326">
    <property type="protein sequence ID" value="BBN45667.1"/>
    <property type="molecule type" value="Genomic_DNA"/>
</dbReference>
<sequence>MLLGTDTVTPPMRAVRTRLPSGVARSGLLCCGLVSRLLMSPRLLTESSRRSSWLYWSLVTPTHTQVPSRTTRVITEIAATMTMVRSDSTRIGSCMRGKTRMSGSFSSARI</sequence>
<accession>A0AAI8SI16</accession>
<reference evidence="1 2" key="1">
    <citation type="submission" date="2019-09" db="EMBL/GenBank/DDBJ databases">
        <title>Complete genome sequence of Mycobacterium avium subsp. hominissuis strain JP-H-1.</title>
        <authorList>
            <person name="Kinoshita Y."/>
            <person name="Niwa H."/>
            <person name="Uchida-Fujii E."/>
            <person name="Nukada T."/>
        </authorList>
    </citation>
    <scope>NUCLEOTIDE SEQUENCE [LARGE SCALE GENOMIC DNA]</scope>
    <source>
        <strain evidence="1 2">JP-H-1</strain>
    </source>
</reference>
<organism evidence="1 2">
    <name type="scientific">Mycobacterium avium subsp. hominissuis</name>
    <dbReference type="NCBI Taxonomy" id="439334"/>
    <lineage>
        <taxon>Bacteria</taxon>
        <taxon>Bacillati</taxon>
        <taxon>Actinomycetota</taxon>
        <taxon>Actinomycetes</taxon>
        <taxon>Mycobacteriales</taxon>
        <taxon>Mycobacteriaceae</taxon>
        <taxon>Mycobacterium</taxon>
        <taxon>Mycobacterium avium complex (MAC)</taxon>
    </lineage>
</organism>
<evidence type="ECO:0000313" key="1">
    <source>
        <dbReference type="EMBL" id="BBN45667.1"/>
    </source>
</evidence>
<evidence type="ECO:0000313" key="2">
    <source>
        <dbReference type="Proteomes" id="UP000327362"/>
    </source>
</evidence>
<dbReference type="AlphaFoldDB" id="A0AAI8SI16"/>
<dbReference type="Proteomes" id="UP000327362">
    <property type="component" value="Chromosome"/>
</dbReference>
<name>A0AAI8SI16_MYCAV</name>
<gene>
    <name evidence="1" type="ORF">JPH1_01420</name>
</gene>
<protein>
    <submittedName>
        <fullName evidence="1">Uncharacterized protein</fullName>
    </submittedName>
</protein>